<dbReference type="PANTHER" id="PTHR21666:SF270">
    <property type="entry name" value="MUREIN HYDROLASE ACTIVATOR ENVC"/>
    <property type="match status" value="1"/>
</dbReference>
<evidence type="ECO:0000313" key="4">
    <source>
        <dbReference type="EMBL" id="OSC40373.1"/>
    </source>
</evidence>
<sequence length="414" mass="42965">MVRSAVVILLVTSCATDAKSPPTSTSSTPTATSPTDTSAVAPSGPAVGPSVVTPIVGSALAPPVAVPATDGKVHLAYELKLTNTLDQEVTLTSVAAVVGGKTLLTLTGDGLAFWTRIIGSQTPTTKIGPAQTALIWLDVTVDQPADVPTEIGHMVGLTVPHPQPPLVPSTMTESIAFTKVAARKPVTIAPPLSGPGWLDGDGCCAMSAHRTALNPINGQLWGAERFAIDFVQLTPEGRLFIGDRTKVESYPYFGTDIHAVADGPVVAVVDNLPEQVPGANPSGLPLDQYGGNHVVQDIGEGNYAFYAHLATGSVRVKPGDRLTAGQVFASLGNSGNTTAPHLHFHVMSTPEPLRSNGLPYVFVSFHLDSRIASDAAVDQLADSGGPVPTQQGFAQSDKTHVMPLQLDTMSFPNG</sequence>
<protein>
    <submittedName>
        <fullName evidence="4">Peptidase M23</fullName>
    </submittedName>
</protein>
<keyword evidence="5" id="KW-1185">Reference proteome</keyword>
<dbReference type="Pfam" id="PF01551">
    <property type="entry name" value="Peptidase_M23"/>
    <property type="match status" value="1"/>
</dbReference>
<gene>
    <name evidence="4" type="ORF">B8W66_13715</name>
</gene>
<feature type="domain" description="M23ase beta-sheet core" evidence="3">
    <location>
        <begin position="254"/>
        <end position="350"/>
    </location>
</feature>
<dbReference type="GO" id="GO:0004222">
    <property type="term" value="F:metalloendopeptidase activity"/>
    <property type="evidence" value="ECO:0007669"/>
    <property type="project" value="TreeGrafter"/>
</dbReference>
<accession>A0A1X2LU85</accession>
<reference evidence="4 5" key="1">
    <citation type="submission" date="2017-04" db="EMBL/GenBank/DDBJ databases">
        <title>The new phylogeny of genus Mycobacterium.</title>
        <authorList>
            <person name="Tortoli E."/>
            <person name="Trovato A."/>
            <person name="Cirillo D.M."/>
        </authorList>
    </citation>
    <scope>NUCLEOTIDE SEQUENCE [LARGE SCALE GENOMIC DNA]</scope>
    <source>
        <strain evidence="4 5">TBL 1200985</strain>
    </source>
</reference>
<dbReference type="OrthoDB" id="9809488at2"/>
<dbReference type="SUPFAM" id="SSF51261">
    <property type="entry name" value="Duplicated hybrid motif"/>
    <property type="match status" value="1"/>
</dbReference>
<dbReference type="STRING" id="1430326.B8W66_13715"/>
<dbReference type="InterPro" id="IPR016047">
    <property type="entry name" value="M23ase_b-sheet_dom"/>
</dbReference>
<organism evidence="4 5">
    <name type="scientific">Mycobacterium decipiens</name>
    <dbReference type="NCBI Taxonomy" id="1430326"/>
    <lineage>
        <taxon>Bacteria</taxon>
        <taxon>Bacillati</taxon>
        <taxon>Actinomycetota</taxon>
        <taxon>Actinomycetes</taxon>
        <taxon>Mycobacteriales</taxon>
        <taxon>Mycobacteriaceae</taxon>
        <taxon>Mycobacterium</taxon>
    </lineage>
</organism>
<proteinExistence type="predicted"/>
<dbReference type="Proteomes" id="UP000193247">
    <property type="component" value="Unassembled WGS sequence"/>
</dbReference>
<comment type="caution">
    <text evidence="4">The sequence shown here is derived from an EMBL/GenBank/DDBJ whole genome shotgun (WGS) entry which is preliminary data.</text>
</comment>
<keyword evidence="2" id="KW-0732">Signal</keyword>
<feature type="compositionally biased region" description="Low complexity" evidence="1">
    <location>
        <begin position="17"/>
        <end position="43"/>
    </location>
</feature>
<feature type="region of interest" description="Disordered" evidence="1">
    <location>
        <begin position="17"/>
        <end position="44"/>
    </location>
</feature>
<evidence type="ECO:0000256" key="1">
    <source>
        <dbReference type="SAM" id="MobiDB-lite"/>
    </source>
</evidence>
<dbReference type="InterPro" id="IPR050570">
    <property type="entry name" value="Cell_wall_metabolism_enzyme"/>
</dbReference>
<evidence type="ECO:0000259" key="3">
    <source>
        <dbReference type="Pfam" id="PF01551"/>
    </source>
</evidence>
<evidence type="ECO:0000256" key="2">
    <source>
        <dbReference type="SAM" id="SignalP"/>
    </source>
</evidence>
<dbReference type="EMBL" id="NCXP01000015">
    <property type="protein sequence ID" value="OSC40373.1"/>
    <property type="molecule type" value="Genomic_DNA"/>
</dbReference>
<feature type="chain" id="PRO_5038456314" evidence="2">
    <location>
        <begin position="19"/>
        <end position="414"/>
    </location>
</feature>
<dbReference type="AlphaFoldDB" id="A0A1X2LU85"/>
<name>A0A1X2LU85_9MYCO</name>
<dbReference type="CDD" id="cd12797">
    <property type="entry name" value="M23_peptidase"/>
    <property type="match status" value="1"/>
</dbReference>
<dbReference type="InterPro" id="IPR011055">
    <property type="entry name" value="Dup_hybrid_motif"/>
</dbReference>
<feature type="signal peptide" evidence="2">
    <location>
        <begin position="1"/>
        <end position="18"/>
    </location>
</feature>
<dbReference type="PANTHER" id="PTHR21666">
    <property type="entry name" value="PEPTIDASE-RELATED"/>
    <property type="match status" value="1"/>
</dbReference>
<dbReference type="Gene3D" id="2.70.70.10">
    <property type="entry name" value="Glucose Permease (Domain IIA)"/>
    <property type="match status" value="1"/>
</dbReference>
<evidence type="ECO:0000313" key="5">
    <source>
        <dbReference type="Proteomes" id="UP000193247"/>
    </source>
</evidence>